<sequence>MRRFTTTTVGAVLALQKASNGSVRPPVCLCLSAALRRHSTVGSSQRSGIVPFQFQFPSRERLARQESADGRKAEPERRAPPSPSSRRSGIAILALAGPVVISALAVFSQLSLRCIRGEKYMVIRALFSFKNFIKYE</sequence>
<comment type="caution">
    <text evidence="3">The sequence shown here is derived from an EMBL/GenBank/DDBJ whole genome shotgun (WGS) entry which is preliminary data.</text>
</comment>
<feature type="transmembrane region" description="Helical" evidence="2">
    <location>
        <begin position="90"/>
        <end position="112"/>
    </location>
</feature>
<dbReference type="EMBL" id="CM027685">
    <property type="protein sequence ID" value="KAG0527142.1"/>
    <property type="molecule type" value="Genomic_DNA"/>
</dbReference>
<keyword evidence="2" id="KW-0812">Transmembrane</keyword>
<evidence type="ECO:0000256" key="1">
    <source>
        <dbReference type="SAM" id="MobiDB-lite"/>
    </source>
</evidence>
<accession>A0A921UCP2</accession>
<evidence type="ECO:0000313" key="3">
    <source>
        <dbReference type="EMBL" id="KAG0527142.1"/>
    </source>
</evidence>
<feature type="compositionally biased region" description="Basic and acidic residues" evidence="1">
    <location>
        <begin position="62"/>
        <end position="79"/>
    </location>
</feature>
<gene>
    <name evidence="3" type="ORF">BDA96_06G207200</name>
</gene>
<dbReference type="AlphaFoldDB" id="A0A921UCP2"/>
<proteinExistence type="predicted"/>
<evidence type="ECO:0000256" key="2">
    <source>
        <dbReference type="SAM" id="Phobius"/>
    </source>
</evidence>
<keyword evidence="2" id="KW-1133">Transmembrane helix</keyword>
<dbReference type="Proteomes" id="UP000807115">
    <property type="component" value="Chromosome 6"/>
</dbReference>
<feature type="region of interest" description="Disordered" evidence="1">
    <location>
        <begin position="62"/>
        <end position="86"/>
    </location>
</feature>
<reference evidence="3" key="2">
    <citation type="submission" date="2020-10" db="EMBL/GenBank/DDBJ databases">
        <authorList>
            <person name="Cooper E.A."/>
            <person name="Brenton Z.W."/>
            <person name="Flinn B.S."/>
            <person name="Jenkins J."/>
            <person name="Shu S."/>
            <person name="Flowers D."/>
            <person name="Luo F."/>
            <person name="Wang Y."/>
            <person name="Xia P."/>
            <person name="Barry K."/>
            <person name="Daum C."/>
            <person name="Lipzen A."/>
            <person name="Yoshinaga Y."/>
            <person name="Schmutz J."/>
            <person name="Saski C."/>
            <person name="Vermerris W."/>
            <person name="Kresovich S."/>
        </authorList>
    </citation>
    <scope>NUCLEOTIDE SEQUENCE</scope>
</reference>
<name>A0A921UCP2_SORBI</name>
<protein>
    <submittedName>
        <fullName evidence="3">Uncharacterized protein</fullName>
    </submittedName>
</protein>
<keyword evidence="2" id="KW-0472">Membrane</keyword>
<reference evidence="3" key="1">
    <citation type="journal article" date="2019" name="BMC Genomics">
        <title>A new reference genome for Sorghum bicolor reveals high levels of sequence similarity between sweet and grain genotypes: implications for the genetics of sugar metabolism.</title>
        <authorList>
            <person name="Cooper E.A."/>
            <person name="Brenton Z.W."/>
            <person name="Flinn B.S."/>
            <person name="Jenkins J."/>
            <person name="Shu S."/>
            <person name="Flowers D."/>
            <person name="Luo F."/>
            <person name="Wang Y."/>
            <person name="Xia P."/>
            <person name="Barry K."/>
            <person name="Daum C."/>
            <person name="Lipzen A."/>
            <person name="Yoshinaga Y."/>
            <person name="Schmutz J."/>
            <person name="Saski C."/>
            <person name="Vermerris W."/>
            <person name="Kresovich S."/>
        </authorList>
    </citation>
    <scope>NUCLEOTIDE SEQUENCE</scope>
</reference>
<organism evidence="3 4">
    <name type="scientific">Sorghum bicolor</name>
    <name type="common">Sorghum</name>
    <name type="synonym">Sorghum vulgare</name>
    <dbReference type="NCBI Taxonomy" id="4558"/>
    <lineage>
        <taxon>Eukaryota</taxon>
        <taxon>Viridiplantae</taxon>
        <taxon>Streptophyta</taxon>
        <taxon>Embryophyta</taxon>
        <taxon>Tracheophyta</taxon>
        <taxon>Spermatophyta</taxon>
        <taxon>Magnoliopsida</taxon>
        <taxon>Liliopsida</taxon>
        <taxon>Poales</taxon>
        <taxon>Poaceae</taxon>
        <taxon>PACMAD clade</taxon>
        <taxon>Panicoideae</taxon>
        <taxon>Andropogonodae</taxon>
        <taxon>Andropogoneae</taxon>
        <taxon>Sorghinae</taxon>
        <taxon>Sorghum</taxon>
    </lineage>
</organism>
<evidence type="ECO:0000313" key="4">
    <source>
        <dbReference type="Proteomes" id="UP000807115"/>
    </source>
</evidence>